<protein>
    <submittedName>
        <fullName evidence="8">Response regulator transcription factor</fullName>
    </submittedName>
</protein>
<dbReference type="AlphaFoldDB" id="A0AAW5MJ53"/>
<reference evidence="8" key="1">
    <citation type="submission" date="2022-08" db="EMBL/GenBank/DDBJ databases">
        <title>A global survey of hypervirulent Aeromonas hydrophila identified this emerging pathogen in farmed fish in the lower Mekong River basin.</title>
        <authorList>
            <person name="Xu T."/>
            <person name="Rasmussen-Ivey C.R."/>
            <person name="Moen F.S."/>
            <person name="Fernandez Bravo A."/>
            <person name="Lamy B."/>
            <person name="Beaz-Hidalgo R."/>
            <person name="Khan C.D."/>
            <person name="Castro Escarpulli G."/>
            <person name="Yasin I.S.M."/>
            <person name="Figueras M.J."/>
            <person name="Azzam Sayuti M."/>
            <person name="Karim M.M."/>
            <person name="Alam K.M."/>
            <person name="Le T.T.T."/>
            <person name="Thao N.H.P."/>
            <person name="Addo S."/>
            <person name="Duodu S."/>
            <person name="Ali S."/>
            <person name="Mey S."/>
            <person name="Somony T."/>
            <person name="Liles M.R."/>
        </authorList>
    </citation>
    <scope>NUCLEOTIDE SEQUENCE</scope>
    <source>
        <strain evidence="8">0.14</strain>
    </source>
</reference>
<evidence type="ECO:0000259" key="6">
    <source>
        <dbReference type="PROSITE" id="PS50043"/>
    </source>
</evidence>
<dbReference type="SUPFAM" id="SSF46894">
    <property type="entry name" value="C-terminal effector domain of the bipartite response regulators"/>
    <property type="match status" value="1"/>
</dbReference>
<dbReference type="PRINTS" id="PR00038">
    <property type="entry name" value="HTHLUXR"/>
</dbReference>
<dbReference type="InterPro" id="IPR058245">
    <property type="entry name" value="NreC/VraR/RcsB-like_REC"/>
</dbReference>
<dbReference type="CDD" id="cd17535">
    <property type="entry name" value="REC_NarL-like"/>
    <property type="match status" value="1"/>
</dbReference>
<dbReference type="InterPro" id="IPR000792">
    <property type="entry name" value="Tscrpt_reg_LuxR_C"/>
</dbReference>
<evidence type="ECO:0000259" key="7">
    <source>
        <dbReference type="PROSITE" id="PS50110"/>
    </source>
</evidence>
<dbReference type="InterPro" id="IPR039420">
    <property type="entry name" value="WalR-like"/>
</dbReference>
<dbReference type="SUPFAM" id="SSF52172">
    <property type="entry name" value="CheY-like"/>
    <property type="match status" value="1"/>
</dbReference>
<evidence type="ECO:0000256" key="4">
    <source>
        <dbReference type="ARBA" id="ARBA00023163"/>
    </source>
</evidence>
<dbReference type="EMBL" id="JANLFC010000115">
    <property type="protein sequence ID" value="MCR4451223.1"/>
    <property type="molecule type" value="Genomic_DNA"/>
</dbReference>
<evidence type="ECO:0000313" key="9">
    <source>
        <dbReference type="Proteomes" id="UP001204061"/>
    </source>
</evidence>
<dbReference type="Gene3D" id="3.40.50.2300">
    <property type="match status" value="1"/>
</dbReference>
<dbReference type="PROSITE" id="PS50043">
    <property type="entry name" value="HTH_LUXR_2"/>
    <property type="match status" value="1"/>
</dbReference>
<organism evidence="8 9">
    <name type="scientific">Aeromonas veronii</name>
    <dbReference type="NCBI Taxonomy" id="654"/>
    <lineage>
        <taxon>Bacteria</taxon>
        <taxon>Pseudomonadati</taxon>
        <taxon>Pseudomonadota</taxon>
        <taxon>Gammaproteobacteria</taxon>
        <taxon>Aeromonadales</taxon>
        <taxon>Aeromonadaceae</taxon>
        <taxon>Aeromonas</taxon>
    </lineage>
</organism>
<dbReference type="RefSeq" id="WP_257726251.1">
    <property type="nucleotide sequence ID" value="NZ_JANLFC010000115.1"/>
</dbReference>
<dbReference type="PANTHER" id="PTHR43214:SF41">
    <property type="entry name" value="NITRATE_NITRITE RESPONSE REGULATOR PROTEIN NARP"/>
    <property type="match status" value="1"/>
</dbReference>
<feature type="modified residue" description="4-aspartylphosphate" evidence="5">
    <location>
        <position position="53"/>
    </location>
</feature>
<dbReference type="GO" id="GO:0000160">
    <property type="term" value="P:phosphorelay signal transduction system"/>
    <property type="evidence" value="ECO:0007669"/>
    <property type="project" value="InterPro"/>
</dbReference>
<dbReference type="InterPro" id="IPR016032">
    <property type="entry name" value="Sig_transdc_resp-reg_C-effctor"/>
</dbReference>
<dbReference type="CDD" id="cd06170">
    <property type="entry name" value="LuxR_C_like"/>
    <property type="match status" value="1"/>
</dbReference>
<keyword evidence="2" id="KW-0805">Transcription regulation</keyword>
<dbReference type="PANTHER" id="PTHR43214">
    <property type="entry name" value="TWO-COMPONENT RESPONSE REGULATOR"/>
    <property type="match status" value="1"/>
</dbReference>
<name>A0AAW5MJ53_AERVE</name>
<dbReference type="PROSITE" id="PS50110">
    <property type="entry name" value="RESPONSE_REGULATORY"/>
    <property type="match status" value="1"/>
</dbReference>
<sequence length="207" mass="22949">MKTVLIVDDHPAIRMAVKILLQAEGFHICGEVDNGIDALQVVRSSLPDIVILDIGIPKLDGIDVINRIKKSNNHSLIVVLSAQNGSHIMSRCFQAGADGFVSKMENLTLLNSAIKQCLDGQRYFPDGVILEGKNMIDINNDDALSCLSDREMSVFLCLCKGQSNKEVANNMLLSEKTISTYKIRIMQKLKVSNMVELIELAKRYMVI</sequence>
<feature type="domain" description="Response regulatory" evidence="7">
    <location>
        <begin position="3"/>
        <end position="118"/>
    </location>
</feature>
<dbReference type="Pfam" id="PF00196">
    <property type="entry name" value="GerE"/>
    <property type="match status" value="1"/>
</dbReference>
<gene>
    <name evidence="8" type="ORF">NS965_22815</name>
</gene>
<dbReference type="InterPro" id="IPR036388">
    <property type="entry name" value="WH-like_DNA-bd_sf"/>
</dbReference>
<dbReference type="SMART" id="SM00421">
    <property type="entry name" value="HTH_LUXR"/>
    <property type="match status" value="1"/>
</dbReference>
<dbReference type="GO" id="GO:0006355">
    <property type="term" value="P:regulation of DNA-templated transcription"/>
    <property type="evidence" value="ECO:0007669"/>
    <property type="project" value="InterPro"/>
</dbReference>
<dbReference type="Pfam" id="PF00072">
    <property type="entry name" value="Response_reg"/>
    <property type="match status" value="1"/>
</dbReference>
<dbReference type="InterPro" id="IPR011006">
    <property type="entry name" value="CheY-like_superfamily"/>
</dbReference>
<keyword evidence="4" id="KW-0804">Transcription</keyword>
<accession>A0AAW5MJ53</accession>
<keyword evidence="1 5" id="KW-0597">Phosphoprotein</keyword>
<feature type="domain" description="HTH luxR-type" evidence="6">
    <location>
        <begin position="140"/>
        <end position="205"/>
    </location>
</feature>
<evidence type="ECO:0000256" key="5">
    <source>
        <dbReference type="PROSITE-ProRule" id="PRU00169"/>
    </source>
</evidence>
<dbReference type="SMART" id="SM00448">
    <property type="entry name" value="REC"/>
    <property type="match status" value="1"/>
</dbReference>
<evidence type="ECO:0000256" key="2">
    <source>
        <dbReference type="ARBA" id="ARBA00023015"/>
    </source>
</evidence>
<proteinExistence type="predicted"/>
<dbReference type="PROSITE" id="PS00622">
    <property type="entry name" value="HTH_LUXR_1"/>
    <property type="match status" value="1"/>
</dbReference>
<dbReference type="Proteomes" id="UP001204061">
    <property type="component" value="Unassembled WGS sequence"/>
</dbReference>
<evidence type="ECO:0000256" key="3">
    <source>
        <dbReference type="ARBA" id="ARBA00023125"/>
    </source>
</evidence>
<keyword evidence="3" id="KW-0238">DNA-binding</keyword>
<evidence type="ECO:0000313" key="8">
    <source>
        <dbReference type="EMBL" id="MCR4451223.1"/>
    </source>
</evidence>
<dbReference type="GO" id="GO:0003677">
    <property type="term" value="F:DNA binding"/>
    <property type="evidence" value="ECO:0007669"/>
    <property type="project" value="UniProtKB-KW"/>
</dbReference>
<dbReference type="InterPro" id="IPR001789">
    <property type="entry name" value="Sig_transdc_resp-reg_receiver"/>
</dbReference>
<dbReference type="Gene3D" id="1.10.10.10">
    <property type="entry name" value="Winged helix-like DNA-binding domain superfamily/Winged helix DNA-binding domain"/>
    <property type="match status" value="1"/>
</dbReference>
<evidence type="ECO:0000256" key="1">
    <source>
        <dbReference type="ARBA" id="ARBA00022553"/>
    </source>
</evidence>
<comment type="caution">
    <text evidence="8">The sequence shown here is derived from an EMBL/GenBank/DDBJ whole genome shotgun (WGS) entry which is preliminary data.</text>
</comment>